<sequence>ILKQACQLSRNLRICHALAEEFEVTREKFEVFKIWQDVIKFKPRCSKFGSRCSDLDQGVHILRGGVQHFHVTHVRCSQVDRPAKVKFEILTSVKKNFKLIYSNLQRIFTKQRTFTEIFRWQMRPVSKIGN</sequence>
<proteinExistence type="predicted"/>
<organism evidence="1 2">
    <name type="scientific">Owenia fusiformis</name>
    <name type="common">Polychaete worm</name>
    <dbReference type="NCBI Taxonomy" id="6347"/>
    <lineage>
        <taxon>Eukaryota</taxon>
        <taxon>Metazoa</taxon>
        <taxon>Spiralia</taxon>
        <taxon>Lophotrochozoa</taxon>
        <taxon>Annelida</taxon>
        <taxon>Polychaeta</taxon>
        <taxon>Sedentaria</taxon>
        <taxon>Canalipalpata</taxon>
        <taxon>Sabellida</taxon>
        <taxon>Oweniida</taxon>
        <taxon>Oweniidae</taxon>
        <taxon>Owenia</taxon>
    </lineage>
</organism>
<gene>
    <name evidence="1" type="ORF">OFUS_LOCUS25351</name>
</gene>
<feature type="non-terminal residue" evidence="1">
    <location>
        <position position="1"/>
    </location>
</feature>
<accession>A0A8S4Q4W1</accession>
<keyword evidence="2" id="KW-1185">Reference proteome</keyword>
<evidence type="ECO:0000313" key="2">
    <source>
        <dbReference type="Proteomes" id="UP000749559"/>
    </source>
</evidence>
<name>A0A8S4Q4W1_OWEFU</name>
<dbReference type="Proteomes" id="UP000749559">
    <property type="component" value="Unassembled WGS sequence"/>
</dbReference>
<evidence type="ECO:0000313" key="1">
    <source>
        <dbReference type="EMBL" id="CAH1801571.1"/>
    </source>
</evidence>
<dbReference type="AlphaFoldDB" id="A0A8S4Q4W1"/>
<reference evidence="1" key="1">
    <citation type="submission" date="2022-03" db="EMBL/GenBank/DDBJ databases">
        <authorList>
            <person name="Martin C."/>
        </authorList>
    </citation>
    <scope>NUCLEOTIDE SEQUENCE</scope>
</reference>
<dbReference type="EMBL" id="CAIIXF020000012">
    <property type="protein sequence ID" value="CAH1801571.1"/>
    <property type="molecule type" value="Genomic_DNA"/>
</dbReference>
<protein>
    <submittedName>
        <fullName evidence="1">Uncharacterized protein</fullName>
    </submittedName>
</protein>
<comment type="caution">
    <text evidence="1">The sequence shown here is derived from an EMBL/GenBank/DDBJ whole genome shotgun (WGS) entry which is preliminary data.</text>
</comment>